<reference evidence="2 3" key="1">
    <citation type="submission" date="2019-06" db="EMBL/GenBank/DDBJ databases">
        <title>Whole genome shotgun sequence of Acetobacter orleanensis NBRC 13752.</title>
        <authorList>
            <person name="Hosoyama A."/>
            <person name="Uohara A."/>
            <person name="Ohji S."/>
            <person name="Ichikawa N."/>
        </authorList>
    </citation>
    <scope>NUCLEOTIDE SEQUENCE [LARGE SCALE GENOMIC DNA]</scope>
    <source>
        <strain evidence="2 3">NBRC 13752</strain>
    </source>
</reference>
<accession>A0A4Y3TL71</accession>
<dbReference type="Proteomes" id="UP000317617">
    <property type="component" value="Unassembled WGS sequence"/>
</dbReference>
<sequence>MSVISQMGTDSRQGQVIFPGNQRMDTPRLRLDPVRQTIPATRSGGSAAGRGRKSAPANRTRRTDAKPCSRLTTRQTIQYSSDNTFAKIQRQCA</sequence>
<feature type="region of interest" description="Disordered" evidence="1">
    <location>
        <begin position="1"/>
        <end position="69"/>
    </location>
</feature>
<name>A0A4Y3TL71_9PROT</name>
<protein>
    <submittedName>
        <fullName evidence="2">Uncharacterized protein</fullName>
    </submittedName>
</protein>
<keyword evidence="3" id="KW-1185">Reference proteome</keyword>
<feature type="compositionally biased region" description="Polar residues" evidence="1">
    <location>
        <begin position="1"/>
        <end position="14"/>
    </location>
</feature>
<dbReference type="EMBL" id="BJMU01000004">
    <property type="protein sequence ID" value="GEB82672.1"/>
    <property type="molecule type" value="Genomic_DNA"/>
</dbReference>
<evidence type="ECO:0000256" key="1">
    <source>
        <dbReference type="SAM" id="MobiDB-lite"/>
    </source>
</evidence>
<organism evidence="2 3">
    <name type="scientific">Acetobacter orleanensis</name>
    <dbReference type="NCBI Taxonomy" id="104099"/>
    <lineage>
        <taxon>Bacteria</taxon>
        <taxon>Pseudomonadati</taxon>
        <taxon>Pseudomonadota</taxon>
        <taxon>Alphaproteobacteria</taxon>
        <taxon>Acetobacterales</taxon>
        <taxon>Acetobacteraceae</taxon>
        <taxon>Acetobacter</taxon>
    </lineage>
</organism>
<proteinExistence type="predicted"/>
<comment type="caution">
    <text evidence="2">The sequence shown here is derived from an EMBL/GenBank/DDBJ whole genome shotgun (WGS) entry which is preliminary data.</text>
</comment>
<gene>
    <name evidence="2" type="ORF">AOR01nite_11490</name>
</gene>
<evidence type="ECO:0000313" key="3">
    <source>
        <dbReference type="Proteomes" id="UP000317617"/>
    </source>
</evidence>
<evidence type="ECO:0000313" key="2">
    <source>
        <dbReference type="EMBL" id="GEB82672.1"/>
    </source>
</evidence>
<dbReference type="AlphaFoldDB" id="A0A4Y3TL71"/>